<comment type="caution">
    <text evidence="4">The sequence shown here is derived from an EMBL/GenBank/DDBJ whole genome shotgun (WGS) entry which is preliminary data.</text>
</comment>
<dbReference type="Proteomes" id="UP000663843">
    <property type="component" value="Unassembled WGS sequence"/>
</dbReference>
<feature type="transmembrane region" description="Helical" evidence="2">
    <location>
        <begin position="242"/>
        <end position="268"/>
    </location>
</feature>
<feature type="transmembrane region" description="Helical" evidence="2">
    <location>
        <begin position="156"/>
        <end position="175"/>
    </location>
</feature>
<feature type="domain" description="DUF6535" evidence="3">
    <location>
        <begin position="56"/>
        <end position="235"/>
    </location>
</feature>
<evidence type="ECO:0000313" key="4">
    <source>
        <dbReference type="EMBL" id="CAE6440446.1"/>
    </source>
</evidence>
<dbReference type="Pfam" id="PF20153">
    <property type="entry name" value="DUF6535"/>
    <property type="match status" value="1"/>
</dbReference>
<dbReference type="AlphaFoldDB" id="A0A8H3ATX8"/>
<evidence type="ECO:0000313" key="5">
    <source>
        <dbReference type="Proteomes" id="UP000663843"/>
    </source>
</evidence>
<proteinExistence type="predicted"/>
<accession>A0A8H3ATX8</accession>
<feature type="transmembrane region" description="Helical" evidence="2">
    <location>
        <begin position="80"/>
        <end position="97"/>
    </location>
</feature>
<gene>
    <name evidence="4" type="ORF">RDB_LOCUS74829</name>
</gene>
<organism evidence="4 5">
    <name type="scientific">Rhizoctonia solani</name>
    <dbReference type="NCBI Taxonomy" id="456999"/>
    <lineage>
        <taxon>Eukaryota</taxon>
        <taxon>Fungi</taxon>
        <taxon>Dikarya</taxon>
        <taxon>Basidiomycota</taxon>
        <taxon>Agaricomycotina</taxon>
        <taxon>Agaricomycetes</taxon>
        <taxon>Cantharellales</taxon>
        <taxon>Ceratobasidiaceae</taxon>
        <taxon>Rhizoctonia</taxon>
    </lineage>
</organism>
<feature type="region of interest" description="Disordered" evidence="1">
    <location>
        <begin position="1"/>
        <end position="33"/>
    </location>
</feature>
<sequence length="413" mass="46529">MSDTVQPRKGGNGPHRIPSAGQAHTNPNNTGIKVTDATQDEFDEYGAELRRDARVWKTYVREADKFDAELVDGWNRSLDVTLIFAALFTTICTAFVIESSKSLKEDPTGIVGRRLDRITDILLVVANLSDSSQISPTNMTASQSFSPRPVDLCVNMLWFFSLILSGAVSLLAMLAKEWCHLFISGRIGDPWSQAKRRQQRWRGIEKWKMEQVIMVLPSFIHLAFLSFAIGLCIYLGDLNWRVAIPTSIVTFGSTFIYMASTILPLFYLPNTICPYNTSISRLVQHFRKDGGTEHTSKHTNRIAIEALAWLIKTSKDPKSTDIALQAIAGADPSNVDRQLLKDSGAETMISKRLMGLDPNSTNYKKNNRPLYPRIFVLTAFTQWHKATTGQRHAYMFGTNHWGRLVNRVPNRFT</sequence>
<keyword evidence="2" id="KW-0812">Transmembrane</keyword>
<name>A0A8H3ATX8_9AGAM</name>
<keyword evidence="2" id="KW-0472">Membrane</keyword>
<feature type="compositionally biased region" description="Polar residues" evidence="1">
    <location>
        <begin position="22"/>
        <end position="32"/>
    </location>
</feature>
<dbReference type="EMBL" id="CAJMWT010002349">
    <property type="protein sequence ID" value="CAE6440446.1"/>
    <property type="molecule type" value="Genomic_DNA"/>
</dbReference>
<keyword evidence="2" id="KW-1133">Transmembrane helix</keyword>
<evidence type="ECO:0000256" key="1">
    <source>
        <dbReference type="SAM" id="MobiDB-lite"/>
    </source>
</evidence>
<feature type="transmembrane region" description="Helical" evidence="2">
    <location>
        <begin position="212"/>
        <end position="236"/>
    </location>
</feature>
<reference evidence="4" key="1">
    <citation type="submission" date="2021-01" db="EMBL/GenBank/DDBJ databases">
        <authorList>
            <person name="Kaushik A."/>
        </authorList>
    </citation>
    <scope>NUCLEOTIDE SEQUENCE</scope>
    <source>
        <strain evidence="4">AG2-2IIIB</strain>
    </source>
</reference>
<protein>
    <recommendedName>
        <fullName evidence="3">DUF6535 domain-containing protein</fullName>
    </recommendedName>
</protein>
<evidence type="ECO:0000256" key="2">
    <source>
        <dbReference type="SAM" id="Phobius"/>
    </source>
</evidence>
<dbReference type="InterPro" id="IPR045338">
    <property type="entry name" value="DUF6535"/>
</dbReference>
<evidence type="ECO:0000259" key="3">
    <source>
        <dbReference type="Pfam" id="PF20153"/>
    </source>
</evidence>